<evidence type="ECO:0000256" key="2">
    <source>
        <dbReference type="ARBA" id="ARBA00005179"/>
    </source>
</evidence>
<evidence type="ECO:0000256" key="10">
    <source>
        <dbReference type="SAM" id="Phobius"/>
    </source>
</evidence>
<dbReference type="InterPro" id="IPR002403">
    <property type="entry name" value="Cyt_P450_E_grp-IV"/>
</dbReference>
<protein>
    <submittedName>
        <fullName evidence="11">p450 monooxygenase</fullName>
    </submittedName>
</protein>
<dbReference type="AlphaFoldDB" id="R9UNH0"/>
<evidence type="ECO:0000256" key="5">
    <source>
        <dbReference type="ARBA" id="ARBA00023002"/>
    </source>
</evidence>
<sequence length="539" mass="61683">MKMLTEHFDFPELNFVTIVITGATIIGIIFLRYLDYPTKVDVPVVGIGVRYTKWLAAVINVRHARESIREGYAKYGDFAFQIPTMTRMDVFICDRQMTREYQNVDDHHLSFRAVMTEEFQFKWLLPGQAHEARIIPNSVIAKALSWQRTRANKPSDPFFEAFSAEFIQGFQEEVRRLIQYQNSSVMSNRPGAVLDPAHGWHAVPCFPLALKVIGRLTTYVLFGKPLCRDATFLNMCCQFGDVIPRDAIILRSWPALARPLIVKVLSAPRLVGKLRNILIIEIKSRRESHETNPMSDILDFTMAWVDRHPNAGFDDQHIAEMMINTIFAALHTSSQLVVHTIFELASRPEYSDALRKEMDACFEKHGKGTKAALDSMYKVDSFIKETQRFNPLDACITALARLALKDFTFSNGLNIPKGSVIFTPNSPIFEDERYYKDPKVFDGFRFARMRNDLKSGTFCDLTATNEQSMHFGTGRHACPGRFMVSDEVKLAVIHILSNFDFCIENFGPRPANQPFGKFLLPDMSAKIWLREKRARKKNL</sequence>
<keyword evidence="10" id="KW-0812">Transmembrane</keyword>
<dbReference type="InterPro" id="IPR017972">
    <property type="entry name" value="Cyt_P450_CS"/>
</dbReference>
<dbReference type="PRINTS" id="PR00465">
    <property type="entry name" value="EP450IV"/>
</dbReference>
<dbReference type="SUPFAM" id="SSF48264">
    <property type="entry name" value="Cytochrome P450"/>
    <property type="match status" value="1"/>
</dbReference>
<dbReference type="PROSITE" id="PS00086">
    <property type="entry name" value="CYTOCHROME_P450"/>
    <property type="match status" value="1"/>
</dbReference>
<accession>R9UNH0</accession>
<dbReference type="Gene3D" id="1.10.630.10">
    <property type="entry name" value="Cytochrome P450"/>
    <property type="match status" value="1"/>
</dbReference>
<keyword evidence="4 8" id="KW-0479">Metal-binding</keyword>
<name>R9UNH0_9HYPO</name>
<proteinExistence type="inferred from homology"/>
<evidence type="ECO:0000256" key="1">
    <source>
        <dbReference type="ARBA" id="ARBA00001971"/>
    </source>
</evidence>
<feature type="binding site" description="axial binding residue" evidence="8">
    <location>
        <position position="478"/>
    </location>
    <ligand>
        <name>heme</name>
        <dbReference type="ChEBI" id="CHEBI:30413"/>
    </ligand>
    <ligandPart>
        <name>Fe</name>
        <dbReference type="ChEBI" id="CHEBI:18248"/>
    </ligandPart>
</feature>
<organism evidence="11">
    <name type="scientific">Neotyphodium sp. FaTG-4</name>
    <dbReference type="NCBI Taxonomy" id="1326757"/>
    <lineage>
        <taxon>Eukaryota</taxon>
        <taxon>Fungi</taxon>
        <taxon>Dikarya</taxon>
        <taxon>Ascomycota</taxon>
        <taxon>Pezizomycotina</taxon>
        <taxon>Sordariomycetes</taxon>
        <taxon>Hypocreomycetidae</taxon>
        <taxon>Hypocreales</taxon>
        <taxon>Clavicipitaceae</taxon>
        <taxon>Neotyphodium</taxon>
    </lineage>
</organism>
<keyword evidence="5 9" id="KW-0560">Oxidoreductase</keyword>
<comment type="cofactor">
    <cofactor evidence="1 8">
        <name>heme</name>
        <dbReference type="ChEBI" id="CHEBI:30413"/>
    </cofactor>
</comment>
<dbReference type="GO" id="GO:0005506">
    <property type="term" value="F:iron ion binding"/>
    <property type="evidence" value="ECO:0007669"/>
    <property type="project" value="InterPro"/>
</dbReference>
<evidence type="ECO:0000256" key="9">
    <source>
        <dbReference type="RuleBase" id="RU000461"/>
    </source>
</evidence>
<evidence type="ECO:0000256" key="4">
    <source>
        <dbReference type="ARBA" id="ARBA00022723"/>
    </source>
</evidence>
<keyword evidence="6 8" id="KW-0408">Iron</keyword>
<feature type="transmembrane region" description="Helical" evidence="10">
    <location>
        <begin position="12"/>
        <end position="34"/>
    </location>
</feature>
<dbReference type="PANTHER" id="PTHR46206">
    <property type="entry name" value="CYTOCHROME P450"/>
    <property type="match status" value="1"/>
</dbReference>
<dbReference type="CDD" id="cd11041">
    <property type="entry name" value="CYP503A1-like"/>
    <property type="match status" value="1"/>
</dbReference>
<comment type="pathway">
    <text evidence="2">Secondary metabolite biosynthesis.</text>
</comment>
<dbReference type="Pfam" id="PF00067">
    <property type="entry name" value="p450"/>
    <property type="match status" value="1"/>
</dbReference>
<evidence type="ECO:0000256" key="7">
    <source>
        <dbReference type="ARBA" id="ARBA00023033"/>
    </source>
</evidence>
<evidence type="ECO:0000256" key="3">
    <source>
        <dbReference type="ARBA" id="ARBA00010617"/>
    </source>
</evidence>
<keyword evidence="10" id="KW-1133">Transmembrane helix</keyword>
<dbReference type="GO" id="GO:0004497">
    <property type="term" value="F:monooxygenase activity"/>
    <property type="evidence" value="ECO:0007669"/>
    <property type="project" value="UniProtKB-KW"/>
</dbReference>
<evidence type="ECO:0000256" key="6">
    <source>
        <dbReference type="ARBA" id="ARBA00023004"/>
    </source>
</evidence>
<reference evidence="11" key="1">
    <citation type="journal article" date="2013" name="Toxins">
        <title>Currencies of mutualisms: sources of alkaloid genes in vertically transmitted epichloae.</title>
        <authorList>
            <person name="Schardl C.L."/>
            <person name="Young C.A."/>
            <person name="Pan J."/>
            <person name="Florea S."/>
            <person name="Takach J.E."/>
            <person name="Panaccione D.G."/>
            <person name="Farman M.L."/>
            <person name="Webb J.S."/>
            <person name="Jaromczyk J."/>
            <person name="Charlton N.D."/>
            <person name="Nagabhyru P."/>
            <person name="Chen L."/>
            <person name="Shi C."/>
            <person name="Leuchtmann A."/>
        </authorList>
    </citation>
    <scope>NUCLEOTIDE SEQUENCE</scope>
    <source>
        <strain evidence="11">E4305</strain>
    </source>
</reference>
<dbReference type="EMBL" id="KC970579">
    <property type="protein sequence ID" value="AGN73083.1"/>
    <property type="molecule type" value="Genomic_DNA"/>
</dbReference>
<evidence type="ECO:0000313" key="11">
    <source>
        <dbReference type="EMBL" id="AGN73083.1"/>
    </source>
</evidence>
<dbReference type="InterPro" id="IPR036396">
    <property type="entry name" value="Cyt_P450_sf"/>
</dbReference>
<evidence type="ECO:0000256" key="8">
    <source>
        <dbReference type="PIRSR" id="PIRSR602403-1"/>
    </source>
</evidence>
<gene>
    <name evidence="11" type="primary">idtQ</name>
</gene>
<keyword evidence="7 9" id="KW-0503">Monooxygenase</keyword>
<keyword evidence="8 9" id="KW-0349">Heme</keyword>
<dbReference type="GO" id="GO:0020037">
    <property type="term" value="F:heme binding"/>
    <property type="evidence" value="ECO:0007669"/>
    <property type="project" value="InterPro"/>
</dbReference>
<keyword evidence="10" id="KW-0472">Membrane</keyword>
<dbReference type="GO" id="GO:0016705">
    <property type="term" value="F:oxidoreductase activity, acting on paired donors, with incorporation or reduction of molecular oxygen"/>
    <property type="evidence" value="ECO:0007669"/>
    <property type="project" value="InterPro"/>
</dbReference>
<dbReference type="InterPro" id="IPR001128">
    <property type="entry name" value="Cyt_P450"/>
</dbReference>
<comment type="similarity">
    <text evidence="3 9">Belongs to the cytochrome P450 family.</text>
</comment>